<evidence type="ECO:0000256" key="13">
    <source>
        <dbReference type="SAM" id="MobiDB-lite"/>
    </source>
</evidence>
<reference evidence="17" key="2">
    <citation type="journal article" date="2017" name="J. Anim. Genet.">
        <title>Multiple reference genome sequences of hot pepper reveal the massive evolution of plant disease resistance genes by retroduplication.</title>
        <authorList>
            <person name="Kim S."/>
            <person name="Park J."/>
            <person name="Yeom S.-I."/>
            <person name="Kim Y.-M."/>
            <person name="Seo E."/>
            <person name="Kim K.-T."/>
            <person name="Kim M.-S."/>
            <person name="Lee J.M."/>
            <person name="Cheong K."/>
            <person name="Shin H.-S."/>
            <person name="Kim S.-B."/>
            <person name="Han K."/>
            <person name="Lee J."/>
            <person name="Park M."/>
            <person name="Lee H.-A."/>
            <person name="Lee H.-Y."/>
            <person name="Lee Y."/>
            <person name="Oh S."/>
            <person name="Lee J.H."/>
            <person name="Choi E."/>
            <person name="Choi E."/>
            <person name="Lee S.E."/>
            <person name="Jeon J."/>
            <person name="Kim H."/>
            <person name="Choi G."/>
            <person name="Song H."/>
            <person name="Lee J."/>
            <person name="Lee S.-C."/>
            <person name="Kwon J.-K."/>
            <person name="Lee H.-Y."/>
            <person name="Koo N."/>
            <person name="Hong Y."/>
            <person name="Kim R.W."/>
            <person name="Kang W.-H."/>
            <person name="Huh J.H."/>
            <person name="Kang B.-C."/>
            <person name="Yang T.-J."/>
            <person name="Lee Y.-H."/>
            <person name="Bennetzen J.L."/>
            <person name="Choi D."/>
        </authorList>
    </citation>
    <scope>NUCLEOTIDE SEQUENCE [LARGE SCALE GENOMIC DNA]</scope>
    <source>
        <strain evidence="17">cv. PBC81</strain>
    </source>
</reference>
<dbReference type="PANTHER" id="PTHR48082">
    <property type="entry name" value="ATP SYNTHASE SUBUNIT ALPHA, MITOCHONDRIAL"/>
    <property type="match status" value="1"/>
</dbReference>
<name>A0A2G2X2S1_CAPBA</name>
<evidence type="ECO:0000256" key="11">
    <source>
        <dbReference type="ARBA" id="ARBA00023196"/>
    </source>
</evidence>
<feature type="region of interest" description="Disordered" evidence="13">
    <location>
        <begin position="364"/>
        <end position="395"/>
    </location>
</feature>
<keyword evidence="9" id="KW-0406">Ion transport</keyword>
<protein>
    <recommendedName>
        <fullName evidence="4">ATP synthase subunit alpha, mitochondrial</fullName>
    </recommendedName>
</protein>
<evidence type="ECO:0000313" key="17">
    <source>
        <dbReference type="Proteomes" id="UP000224567"/>
    </source>
</evidence>
<evidence type="ECO:0000256" key="2">
    <source>
        <dbReference type="ARBA" id="ARBA00008936"/>
    </source>
</evidence>
<feature type="domain" description="ATPase F1/V1/A1 complex alpha/beta subunit nucleotide-binding" evidence="14">
    <location>
        <begin position="69"/>
        <end position="139"/>
    </location>
</feature>
<dbReference type="InterPro" id="IPR000194">
    <property type="entry name" value="ATPase_F1/V1/A1_a/bsu_nucl-bd"/>
</dbReference>
<evidence type="ECO:0000259" key="14">
    <source>
        <dbReference type="Pfam" id="PF00006"/>
    </source>
</evidence>
<dbReference type="Gene3D" id="1.20.150.20">
    <property type="entry name" value="ATP synthase alpha/beta chain, C-terminal domain"/>
    <property type="match status" value="1"/>
</dbReference>
<evidence type="ECO:0000259" key="15">
    <source>
        <dbReference type="Pfam" id="PF00306"/>
    </source>
</evidence>
<dbReference type="InterPro" id="IPR020003">
    <property type="entry name" value="ATPase_a/bsu_AS"/>
</dbReference>
<dbReference type="CDD" id="cd18113">
    <property type="entry name" value="ATP-synt_F1_alpha_C"/>
    <property type="match status" value="1"/>
</dbReference>
<dbReference type="GO" id="GO:0046933">
    <property type="term" value="F:proton-transporting ATP synthase activity, rotational mechanism"/>
    <property type="evidence" value="ECO:0007669"/>
    <property type="project" value="InterPro"/>
</dbReference>
<evidence type="ECO:0000313" key="16">
    <source>
        <dbReference type="EMBL" id="PHT51788.1"/>
    </source>
</evidence>
<dbReference type="GO" id="GO:0043531">
    <property type="term" value="F:ADP binding"/>
    <property type="evidence" value="ECO:0007669"/>
    <property type="project" value="TreeGrafter"/>
</dbReference>
<dbReference type="STRING" id="33114.A0A2G2X2S1"/>
<keyword evidence="11" id="KW-0139">CF(1)</keyword>
<accession>A0A2G2X2S1</accession>
<keyword evidence="6" id="KW-0547">Nucleotide-binding</keyword>
<dbReference type="InterPro" id="IPR038376">
    <property type="entry name" value="ATP_synth_asu_C_sf"/>
</dbReference>
<feature type="region of interest" description="Disordered" evidence="13">
    <location>
        <begin position="495"/>
        <end position="519"/>
    </location>
</feature>
<reference evidence="16 17" key="1">
    <citation type="journal article" date="2017" name="Genome Biol.">
        <title>New reference genome sequences of hot pepper reveal the massive evolution of plant disease-resistance genes by retroduplication.</title>
        <authorList>
            <person name="Kim S."/>
            <person name="Park J."/>
            <person name="Yeom S.I."/>
            <person name="Kim Y.M."/>
            <person name="Seo E."/>
            <person name="Kim K.T."/>
            <person name="Kim M.S."/>
            <person name="Lee J.M."/>
            <person name="Cheong K."/>
            <person name="Shin H.S."/>
            <person name="Kim S.B."/>
            <person name="Han K."/>
            <person name="Lee J."/>
            <person name="Park M."/>
            <person name="Lee H.A."/>
            <person name="Lee H.Y."/>
            <person name="Lee Y."/>
            <person name="Oh S."/>
            <person name="Lee J.H."/>
            <person name="Choi E."/>
            <person name="Choi E."/>
            <person name="Lee S.E."/>
            <person name="Jeon J."/>
            <person name="Kim H."/>
            <person name="Choi G."/>
            <person name="Song H."/>
            <person name="Lee J."/>
            <person name="Lee S.C."/>
            <person name="Kwon J.K."/>
            <person name="Lee H.Y."/>
            <person name="Koo N."/>
            <person name="Hong Y."/>
            <person name="Kim R.W."/>
            <person name="Kang W.H."/>
            <person name="Huh J.H."/>
            <person name="Kang B.C."/>
            <person name="Yang T.J."/>
            <person name="Lee Y.H."/>
            <person name="Bennetzen J.L."/>
            <person name="Choi D."/>
        </authorList>
    </citation>
    <scope>NUCLEOTIDE SEQUENCE [LARGE SCALE GENOMIC DNA]</scope>
    <source>
        <strain evidence="17">cv. PBC81</strain>
    </source>
</reference>
<gene>
    <name evidence="16" type="ORF">CQW23_06250</name>
</gene>
<comment type="caution">
    <text evidence="16">The sequence shown here is derived from an EMBL/GenBank/DDBJ whole genome shotgun (WGS) entry which is preliminary data.</text>
</comment>
<evidence type="ECO:0000256" key="3">
    <source>
        <dbReference type="ARBA" id="ARBA00011648"/>
    </source>
</evidence>
<organism evidence="16 17">
    <name type="scientific">Capsicum baccatum</name>
    <name type="common">Peruvian pepper</name>
    <dbReference type="NCBI Taxonomy" id="33114"/>
    <lineage>
        <taxon>Eukaryota</taxon>
        <taxon>Viridiplantae</taxon>
        <taxon>Streptophyta</taxon>
        <taxon>Embryophyta</taxon>
        <taxon>Tracheophyta</taxon>
        <taxon>Spermatophyta</taxon>
        <taxon>Magnoliopsida</taxon>
        <taxon>eudicotyledons</taxon>
        <taxon>Gunneridae</taxon>
        <taxon>Pentapetalae</taxon>
        <taxon>asterids</taxon>
        <taxon>lamiids</taxon>
        <taxon>Solanales</taxon>
        <taxon>Solanaceae</taxon>
        <taxon>Solanoideae</taxon>
        <taxon>Capsiceae</taxon>
        <taxon>Capsicum</taxon>
    </lineage>
</organism>
<dbReference type="InterPro" id="IPR027417">
    <property type="entry name" value="P-loop_NTPase"/>
</dbReference>
<dbReference type="InterPro" id="IPR000793">
    <property type="entry name" value="ATP_synth_asu_C"/>
</dbReference>
<evidence type="ECO:0000256" key="6">
    <source>
        <dbReference type="ARBA" id="ARBA00022741"/>
    </source>
</evidence>
<dbReference type="Pfam" id="PF00306">
    <property type="entry name" value="ATP-synt_ab_C"/>
    <property type="match status" value="1"/>
</dbReference>
<dbReference type="Gene3D" id="3.40.50.300">
    <property type="entry name" value="P-loop containing nucleotide triphosphate hydrolases"/>
    <property type="match status" value="1"/>
</dbReference>
<keyword evidence="8" id="KW-0067">ATP-binding</keyword>
<dbReference type="PROSITE" id="PS00152">
    <property type="entry name" value="ATPASE_ALPHA_BETA"/>
    <property type="match status" value="1"/>
</dbReference>
<dbReference type="SUPFAM" id="SSF47917">
    <property type="entry name" value="C-terminal domain of alpha and beta subunits of F1 ATP synthase"/>
    <property type="match status" value="1"/>
</dbReference>
<evidence type="ECO:0000256" key="5">
    <source>
        <dbReference type="ARBA" id="ARBA00022448"/>
    </source>
</evidence>
<dbReference type="EMBL" id="MLFT02000003">
    <property type="protein sequence ID" value="PHT51788.1"/>
    <property type="molecule type" value="Genomic_DNA"/>
</dbReference>
<keyword evidence="12" id="KW-0066">ATP synthesis</keyword>
<evidence type="ECO:0000256" key="10">
    <source>
        <dbReference type="ARBA" id="ARBA00023136"/>
    </source>
</evidence>
<evidence type="ECO:0000256" key="7">
    <source>
        <dbReference type="ARBA" id="ARBA00022781"/>
    </source>
</evidence>
<dbReference type="SUPFAM" id="SSF52540">
    <property type="entry name" value="P-loop containing nucleoside triphosphate hydrolases"/>
    <property type="match status" value="1"/>
</dbReference>
<sequence>MKTLAEIYSRTTPMHESPSLGVAEEGLSPLYNSISFPPLSPSPPNTLGIPSNSIILAPPHSPSSSGMSSINEIHSPYTERKVKGAGSLTALPVIETQVGDVSAYIPTNVIPITDGQICLEIELFYRRIRPAINVGLSVSRVGSAAQLKTMKQVCGSSKLELAQYHEVAAHAQFGSDLDAATQALLNRGARLTEVPKQPQYTPLPIEKQILVIYAAVNGFCDRMPLDRISQYEKIILSTIKPELLQSFLEKGQKSSQSNRRELIPSLEPLDRSPTSIASLVAGVLFVLAIGSKRDSDSKLGFLFWNESVLKKDLPILKRGWFSFLIAWRSPVWVPLTLGIASFHPRGGRIVISQRRKLFVLRREQVQAQNAPSKPSSTKADLPDRTHPPWPTRDDDVELTAEKDSAFRRATRWCGGDDVKSAWPLWAGPHTCYNSNYNGKQGCKAERIRKDCLCSDCSLQLGNMKLESLVIADQHAAEWIHGKPIPRALRSFPSSSALANSGEQQASQQGAFPTTTVPQTPSDLKRNYMVEALQQLRIDVRPLMRPSSRKPYPDWIDRVHQFTKGYKVPDFVLWDSHDSLNSGYKVIKKSHPQL</sequence>
<feature type="compositionally biased region" description="Polar residues" evidence="13">
    <location>
        <begin position="365"/>
        <end position="378"/>
    </location>
</feature>
<dbReference type="Pfam" id="PF00006">
    <property type="entry name" value="ATP-synt_ab"/>
    <property type="match status" value="1"/>
</dbReference>
<evidence type="ECO:0000256" key="9">
    <source>
        <dbReference type="ARBA" id="ARBA00023065"/>
    </source>
</evidence>
<comment type="subunit">
    <text evidence="3">F-type ATPases have 2 components, CF(1) - the catalytic core - and CF(0) - the membrane proton channel. CF(1) has five subunits: alpha(3), beta(3), gamma(1), delta(1), epsilon(1). CF(0) has three main subunits: a, b and c.</text>
</comment>
<evidence type="ECO:0000256" key="8">
    <source>
        <dbReference type="ARBA" id="ARBA00022840"/>
    </source>
</evidence>
<dbReference type="PANTHER" id="PTHR48082:SF2">
    <property type="entry name" value="ATP SYNTHASE SUBUNIT ALPHA, MITOCHONDRIAL"/>
    <property type="match status" value="1"/>
</dbReference>
<dbReference type="InterPro" id="IPR005294">
    <property type="entry name" value="ATP_synth_F1_asu"/>
</dbReference>
<keyword evidence="5" id="KW-0813">Transport</keyword>
<feature type="domain" description="ATP synthase alpha subunit C-terminal" evidence="15">
    <location>
        <begin position="146"/>
        <end position="261"/>
    </location>
</feature>
<keyword evidence="10" id="KW-0472">Membrane</keyword>
<dbReference type="FunFam" id="1.20.150.20:FF:000001">
    <property type="entry name" value="ATP synthase subunit alpha"/>
    <property type="match status" value="1"/>
</dbReference>
<dbReference type="Proteomes" id="UP000224567">
    <property type="component" value="Unassembled WGS sequence"/>
</dbReference>
<keyword evidence="7" id="KW-0375">Hydrogen ion transport</keyword>
<dbReference type="AlphaFoldDB" id="A0A2G2X2S1"/>
<dbReference type="OrthoDB" id="9805536at2759"/>
<evidence type="ECO:0000256" key="4">
    <source>
        <dbReference type="ARBA" id="ARBA00016087"/>
    </source>
</evidence>
<dbReference type="GO" id="GO:0005524">
    <property type="term" value="F:ATP binding"/>
    <property type="evidence" value="ECO:0007669"/>
    <property type="project" value="UniProtKB-KW"/>
</dbReference>
<evidence type="ECO:0000256" key="1">
    <source>
        <dbReference type="ARBA" id="ARBA00004370"/>
    </source>
</evidence>
<comment type="similarity">
    <text evidence="2">Belongs to the ATPase alpha/beta chains family.</text>
</comment>
<proteinExistence type="inferred from homology"/>
<comment type="subcellular location">
    <subcellularLocation>
        <location evidence="1">Membrane</location>
    </subcellularLocation>
</comment>
<keyword evidence="17" id="KW-1185">Reference proteome</keyword>
<dbReference type="GO" id="GO:0045259">
    <property type="term" value="C:proton-transporting ATP synthase complex"/>
    <property type="evidence" value="ECO:0007669"/>
    <property type="project" value="UniProtKB-KW"/>
</dbReference>
<evidence type="ECO:0000256" key="12">
    <source>
        <dbReference type="ARBA" id="ARBA00023310"/>
    </source>
</evidence>